<dbReference type="Proteomes" id="UP000283530">
    <property type="component" value="Unassembled WGS sequence"/>
</dbReference>
<sequence length="305" mass="33217">MEGMASVCSYQQRIEELKHTLLCTSLELESAQIAAQEEKRRNDENVKQLLLHLKMAFQERDQAKGQLQMLLNNIMKLSPVVPDLLTESPPMIPSKGNSSITESDSLSDNYNRPSFVSSPVDSLFDAVNSPDLSNINMAISSNMGAPNQPFLQDFKASSSNVISSGMTQFDPASVVIDRLVMKKPLPEKGKLLKAVVDAGPLLQTLLVAGPLPQWRNPPPLQSLQIPPVCINEGGDSVGFMCPNQEAHPSFCQISNGASRVCSTSMLNFSNTSDSCLMKRPALSNGVSDGFAINTSLMAKRQKFQC</sequence>
<organism evidence="2 3">
    <name type="scientific">Cinnamomum micranthum f. kanehirae</name>
    <dbReference type="NCBI Taxonomy" id="337451"/>
    <lineage>
        <taxon>Eukaryota</taxon>
        <taxon>Viridiplantae</taxon>
        <taxon>Streptophyta</taxon>
        <taxon>Embryophyta</taxon>
        <taxon>Tracheophyta</taxon>
        <taxon>Spermatophyta</taxon>
        <taxon>Magnoliopsida</taxon>
        <taxon>Magnoliidae</taxon>
        <taxon>Laurales</taxon>
        <taxon>Lauraceae</taxon>
        <taxon>Cinnamomum</taxon>
    </lineage>
</organism>
<dbReference type="OrthoDB" id="778241at2759"/>
<feature type="region of interest" description="Disordered" evidence="1">
    <location>
        <begin position="88"/>
        <end position="107"/>
    </location>
</feature>
<accession>A0A443P5K0</accession>
<dbReference type="InterPro" id="IPR012862">
    <property type="entry name" value="DUF1635"/>
</dbReference>
<dbReference type="EMBL" id="QPKB01000005">
    <property type="protein sequence ID" value="RWR86028.1"/>
    <property type="molecule type" value="Genomic_DNA"/>
</dbReference>
<dbReference type="Pfam" id="PF07795">
    <property type="entry name" value="DUF1635"/>
    <property type="match status" value="1"/>
</dbReference>
<comment type="caution">
    <text evidence="2">The sequence shown here is derived from an EMBL/GenBank/DDBJ whole genome shotgun (WGS) entry which is preliminary data.</text>
</comment>
<gene>
    <name evidence="2" type="ORF">CKAN_01490900</name>
</gene>
<dbReference type="PANTHER" id="PTHR33431:SF12">
    <property type="entry name" value="HIGH MOBILITY GROUP BOX PROTEIN, PUTATIVE (DUF1635)-RELATED"/>
    <property type="match status" value="1"/>
</dbReference>
<keyword evidence="3" id="KW-1185">Reference proteome</keyword>
<evidence type="ECO:0000256" key="1">
    <source>
        <dbReference type="SAM" id="MobiDB-lite"/>
    </source>
</evidence>
<feature type="compositionally biased region" description="Polar residues" evidence="1">
    <location>
        <begin position="95"/>
        <end position="107"/>
    </location>
</feature>
<name>A0A443P5K0_9MAGN</name>
<reference evidence="2 3" key="1">
    <citation type="journal article" date="2019" name="Nat. Plants">
        <title>Stout camphor tree genome fills gaps in understanding of flowering plant genome evolution.</title>
        <authorList>
            <person name="Chaw S.M."/>
            <person name="Liu Y.C."/>
            <person name="Wu Y.W."/>
            <person name="Wang H.Y."/>
            <person name="Lin C.I."/>
            <person name="Wu C.S."/>
            <person name="Ke H.M."/>
            <person name="Chang L.Y."/>
            <person name="Hsu C.Y."/>
            <person name="Yang H.T."/>
            <person name="Sudianto E."/>
            <person name="Hsu M.H."/>
            <person name="Wu K.P."/>
            <person name="Wang L.N."/>
            <person name="Leebens-Mack J.H."/>
            <person name="Tsai I.J."/>
        </authorList>
    </citation>
    <scope>NUCLEOTIDE SEQUENCE [LARGE SCALE GENOMIC DNA]</scope>
    <source>
        <strain evidence="3">cv. Chaw 1501</strain>
        <tissue evidence="2">Young leaves</tissue>
    </source>
</reference>
<evidence type="ECO:0000313" key="3">
    <source>
        <dbReference type="Proteomes" id="UP000283530"/>
    </source>
</evidence>
<protein>
    <submittedName>
        <fullName evidence="2">TOX high mobility group box family member 4-A, putative isoform 1</fullName>
    </submittedName>
</protein>
<proteinExistence type="predicted"/>
<evidence type="ECO:0000313" key="2">
    <source>
        <dbReference type="EMBL" id="RWR86028.1"/>
    </source>
</evidence>
<dbReference type="PANTHER" id="PTHR33431">
    <property type="entry name" value="ENABLED-LIKE PROTEIN (DUF1635)"/>
    <property type="match status" value="1"/>
</dbReference>
<dbReference type="AlphaFoldDB" id="A0A443P5K0"/>